<evidence type="ECO:0000313" key="2">
    <source>
        <dbReference type="Proteomes" id="UP000001823"/>
    </source>
</evidence>
<accession>A0A0H2YUE7</accession>
<dbReference type="AlphaFoldDB" id="A0A0H2YUE7"/>
<dbReference type="KEGG" id="cpf:CPF_1374"/>
<dbReference type="Proteomes" id="UP000001823">
    <property type="component" value="Chromosome"/>
</dbReference>
<dbReference type="eggNOG" id="ENOG5030V8A">
    <property type="taxonomic scope" value="Bacteria"/>
</dbReference>
<gene>
    <name evidence="1" type="ordered locus">CPF_1374</name>
</gene>
<dbReference type="RefSeq" id="WP_003456607.1">
    <property type="nucleotide sequence ID" value="NC_008261.1"/>
</dbReference>
<evidence type="ECO:0000313" key="1">
    <source>
        <dbReference type="EMBL" id="ABG84209.1"/>
    </source>
</evidence>
<name>A0A0H2YUE7_CLOP1</name>
<dbReference type="Gene3D" id="3.90.79.10">
    <property type="entry name" value="Nucleoside Triphosphate Pyrophosphohydrolase"/>
    <property type="match status" value="1"/>
</dbReference>
<organism evidence="1 2">
    <name type="scientific">Clostridium perfringens (strain ATCC 13124 / DSM 756 / JCM 1290 / NCIMB 6125 / NCTC 8237 / Type A)</name>
    <dbReference type="NCBI Taxonomy" id="195103"/>
    <lineage>
        <taxon>Bacteria</taxon>
        <taxon>Bacillati</taxon>
        <taxon>Bacillota</taxon>
        <taxon>Clostridia</taxon>
        <taxon>Eubacteriales</taxon>
        <taxon>Clostridiaceae</taxon>
        <taxon>Clostridium</taxon>
    </lineage>
</organism>
<sequence>MSNIKFCSIIIKDDFNNILISKRKGKKADEHLWYVFERKIKGRETPEKCANRAIKEDLKTIVFDLNQLCDLNVNEEETLRVFTGSLKEKITCGANITTYKWINKDDLDDYTFANGELEKINAFFDTI</sequence>
<proteinExistence type="predicted"/>
<dbReference type="HOGENOM" id="CLU_1966752_0_0_9"/>
<dbReference type="InterPro" id="IPR015797">
    <property type="entry name" value="NUDIX_hydrolase-like_dom_sf"/>
</dbReference>
<reference evidence="1 2" key="1">
    <citation type="journal article" date="2006" name="Genome Res.">
        <title>Skewed genomic variability in strains of the toxigenic bacterial pathogen, Clostridium perfringens.</title>
        <authorList>
            <person name="Myers G.S."/>
            <person name="Rasko D.A."/>
            <person name="Cheung J.K."/>
            <person name="Ravel J."/>
            <person name="Seshadri R."/>
            <person name="Deboy R.T."/>
            <person name="Ren Q."/>
            <person name="Varga J."/>
            <person name="Awad M.M."/>
            <person name="Brinkac L.M."/>
            <person name="Daugherty S.C."/>
            <person name="Haft D.H."/>
            <person name="Dodson R.J."/>
            <person name="Madupu R."/>
            <person name="Nelson W.C."/>
            <person name="Rosovitz M.J."/>
            <person name="Sullivan S.A."/>
            <person name="Khouri H."/>
            <person name="Dimitrov G.I."/>
            <person name="Watkins K.L."/>
            <person name="Mulligan S."/>
            <person name="Benton J."/>
            <person name="Radune D."/>
            <person name="Fisher D.J."/>
            <person name="Atkins H.S."/>
            <person name="Hiscox T."/>
            <person name="Jost B.H."/>
            <person name="Billington S.J."/>
            <person name="Songer J.G."/>
            <person name="McClane B.A."/>
            <person name="Titball R.W."/>
            <person name="Rood J.I."/>
            <person name="Melville S.B."/>
            <person name="Paulsen I.T."/>
        </authorList>
    </citation>
    <scope>NUCLEOTIDE SEQUENCE [LARGE SCALE GENOMIC DNA]</scope>
    <source>
        <strain evidence="2">ATCC 13124 / DSM 756 / JCM 1290 / NCIMB 6125 / NCTC 8237 / S 107 / Type A</strain>
    </source>
</reference>
<dbReference type="EMBL" id="CP000246">
    <property type="protein sequence ID" value="ABG84209.1"/>
    <property type="molecule type" value="Genomic_DNA"/>
</dbReference>
<protein>
    <submittedName>
        <fullName evidence="1">Mutator mutT protein homolog</fullName>
    </submittedName>
</protein>
<keyword evidence="2" id="KW-1185">Reference proteome</keyword>
<dbReference type="SUPFAM" id="SSF55811">
    <property type="entry name" value="Nudix"/>
    <property type="match status" value="1"/>
</dbReference>
<dbReference type="PaxDb" id="195103-CPF_1374"/>